<keyword evidence="2" id="KW-0804">Transcription</keyword>
<evidence type="ECO:0000313" key="4">
    <source>
        <dbReference type="EMBL" id="CDW57512.1"/>
    </source>
</evidence>
<dbReference type="Proteomes" id="UP000030665">
    <property type="component" value="Unassembled WGS sequence"/>
</dbReference>
<dbReference type="InterPro" id="IPR001214">
    <property type="entry name" value="SET_dom"/>
</dbReference>
<dbReference type="STRING" id="36087.A0A077ZAX6"/>
<dbReference type="InterPro" id="IPR046341">
    <property type="entry name" value="SET_dom_sf"/>
</dbReference>
<dbReference type="GO" id="GO:0046976">
    <property type="term" value="F:histone H3K27 methyltransferase activity"/>
    <property type="evidence" value="ECO:0007669"/>
    <property type="project" value="TreeGrafter"/>
</dbReference>
<keyword evidence="5" id="KW-1185">Reference proteome</keyword>
<dbReference type="Pfam" id="PF00856">
    <property type="entry name" value="SET"/>
    <property type="match status" value="1"/>
</dbReference>
<dbReference type="SMART" id="SM00317">
    <property type="entry name" value="SET"/>
    <property type="match status" value="1"/>
</dbReference>
<dbReference type="AlphaFoldDB" id="A0A077ZAX6"/>
<reference evidence="4" key="2">
    <citation type="submission" date="2014-03" db="EMBL/GenBank/DDBJ databases">
        <title>The whipworm genome and dual-species transcriptomics of an intimate host-pathogen interaction.</title>
        <authorList>
            <person name="Foth B.J."/>
            <person name="Tsai I.J."/>
            <person name="Reid A.J."/>
            <person name="Bancroft A.J."/>
            <person name="Nichol S."/>
            <person name="Tracey A."/>
            <person name="Holroyd N."/>
            <person name="Cotton J.A."/>
            <person name="Stanley E.J."/>
            <person name="Zarowiecki M."/>
            <person name="Liu J.Z."/>
            <person name="Huckvale T."/>
            <person name="Cooper P.J."/>
            <person name="Grencis R.K."/>
            <person name="Berriman M."/>
        </authorList>
    </citation>
    <scope>NUCLEOTIDE SEQUENCE [LARGE SCALE GENOMIC DNA]</scope>
</reference>
<dbReference type="PROSITE" id="PS50280">
    <property type="entry name" value="SET"/>
    <property type="match status" value="1"/>
</dbReference>
<name>A0A077ZAX6_TRITR</name>
<feature type="domain" description="SET" evidence="3">
    <location>
        <begin position="66"/>
        <end position="189"/>
    </location>
</feature>
<dbReference type="Gene3D" id="2.170.270.10">
    <property type="entry name" value="SET domain"/>
    <property type="match status" value="1"/>
</dbReference>
<evidence type="ECO:0000256" key="2">
    <source>
        <dbReference type="ARBA" id="ARBA00023163"/>
    </source>
</evidence>
<reference evidence="4" key="1">
    <citation type="submission" date="2014-01" db="EMBL/GenBank/DDBJ databases">
        <authorList>
            <person name="Aslett M."/>
        </authorList>
    </citation>
    <scope>NUCLEOTIDE SEQUENCE</scope>
</reference>
<dbReference type="PANTHER" id="PTHR45747:SF4">
    <property type="entry name" value="HISTONE-LYSINE N-METHYLTRANSFERASE E(Z)"/>
    <property type="match status" value="1"/>
</dbReference>
<evidence type="ECO:0000313" key="5">
    <source>
        <dbReference type="Proteomes" id="UP000030665"/>
    </source>
</evidence>
<keyword evidence="1" id="KW-0805">Transcription regulation</keyword>
<dbReference type="PANTHER" id="PTHR45747">
    <property type="entry name" value="HISTONE-LYSINE N-METHYLTRANSFERASE E(Z)"/>
    <property type="match status" value="1"/>
</dbReference>
<proteinExistence type="predicted"/>
<dbReference type="EMBL" id="HG806173">
    <property type="protein sequence ID" value="CDW57512.1"/>
    <property type="molecule type" value="Genomic_DNA"/>
</dbReference>
<dbReference type="OrthoDB" id="6141102at2759"/>
<organism evidence="4 5">
    <name type="scientific">Trichuris trichiura</name>
    <name type="common">Whipworm</name>
    <name type="synonym">Trichocephalus trichiurus</name>
    <dbReference type="NCBI Taxonomy" id="36087"/>
    <lineage>
        <taxon>Eukaryota</taxon>
        <taxon>Metazoa</taxon>
        <taxon>Ecdysozoa</taxon>
        <taxon>Nematoda</taxon>
        <taxon>Enoplea</taxon>
        <taxon>Dorylaimia</taxon>
        <taxon>Trichinellida</taxon>
        <taxon>Trichuridae</taxon>
        <taxon>Trichuris</taxon>
    </lineage>
</organism>
<dbReference type="GO" id="GO:0031507">
    <property type="term" value="P:heterochromatin formation"/>
    <property type="evidence" value="ECO:0007669"/>
    <property type="project" value="TreeGrafter"/>
</dbReference>
<accession>A0A077ZAX6</accession>
<protein>
    <submittedName>
        <fullName evidence="4">SET domain containing protein</fullName>
    </submittedName>
</protein>
<evidence type="ECO:0000256" key="1">
    <source>
        <dbReference type="ARBA" id="ARBA00023015"/>
    </source>
</evidence>
<sequence>MSSIGPSKETPCFCTESSRGFCEKYCCCSANCIIRFPGCRCHTSCDSKCYTHPRAITNGTLMGNTKDLYIGDSDVHGIGVFAAEDLEVGDFICEYAGEIITQAEADRRGFMYDYTGKSYLFCIYIFSYLTPFANFDIDATRFGNEARFINHSSKPNCEPHVKLVYGSHRIGIYATTSIKKNSELFFNYRPTSSENVRK</sequence>
<dbReference type="InterPro" id="IPR045318">
    <property type="entry name" value="EZH1/2-like"/>
</dbReference>
<dbReference type="SUPFAM" id="SSF82199">
    <property type="entry name" value="SET domain"/>
    <property type="match status" value="1"/>
</dbReference>
<dbReference type="GO" id="GO:0003682">
    <property type="term" value="F:chromatin binding"/>
    <property type="evidence" value="ECO:0007669"/>
    <property type="project" value="TreeGrafter"/>
</dbReference>
<evidence type="ECO:0000259" key="3">
    <source>
        <dbReference type="PROSITE" id="PS50280"/>
    </source>
</evidence>
<gene>
    <name evidence="4" type="ORF">TTRE_0000580401</name>
</gene>
<dbReference type="GO" id="GO:0005634">
    <property type="term" value="C:nucleus"/>
    <property type="evidence" value="ECO:0007669"/>
    <property type="project" value="TreeGrafter"/>
</dbReference>